<sequence>MNHALKKLNDELSAARATLTQALVAGEDTTEARAAIARIESEIALLERQSRESAESSRLAAESVIESMALELAHQTHDAIAAAAELPGLTEIAGEPLPELPKNPEIARAAFAVARASAALERAEADFKPHAAGVSALRERQADNCLLSNQLSSGV</sequence>
<evidence type="ECO:0000313" key="3">
    <source>
        <dbReference type="Proteomes" id="UP000325755"/>
    </source>
</evidence>
<feature type="coiled-coil region" evidence="1">
    <location>
        <begin position="5"/>
        <end position="56"/>
    </location>
</feature>
<keyword evidence="3" id="KW-1185">Reference proteome</keyword>
<accession>A0A5Q0BRW3</accession>
<protein>
    <submittedName>
        <fullName evidence="2">Uncharacterized protein</fullName>
    </submittedName>
</protein>
<dbReference type="KEGG" id="mmob:F6R98_21035"/>
<evidence type="ECO:0000313" key="2">
    <source>
        <dbReference type="EMBL" id="QFY44807.1"/>
    </source>
</evidence>
<evidence type="ECO:0000256" key="1">
    <source>
        <dbReference type="SAM" id="Coils"/>
    </source>
</evidence>
<name>A0A5Q0BRW3_9GAMM</name>
<organism evidence="2 3">
    <name type="scientific">Candidatus Methylospira mobilis</name>
    <dbReference type="NCBI Taxonomy" id="1808979"/>
    <lineage>
        <taxon>Bacteria</taxon>
        <taxon>Pseudomonadati</taxon>
        <taxon>Pseudomonadota</taxon>
        <taxon>Gammaproteobacteria</taxon>
        <taxon>Methylococcales</taxon>
        <taxon>Methylococcaceae</taxon>
        <taxon>Candidatus Methylospira</taxon>
    </lineage>
</organism>
<reference evidence="2 3" key="1">
    <citation type="submission" date="2019-09" db="EMBL/GenBank/DDBJ databases">
        <title>Ecophysiology of the spiral-shaped methanotroph Methylospira mobilis as revealed by the complete genome sequence.</title>
        <authorList>
            <person name="Oshkin I.Y."/>
            <person name="Dedysh S.N."/>
            <person name="Miroshnikov K."/>
            <person name="Danilova O.V."/>
            <person name="Hakobyan A."/>
            <person name="Liesack W."/>
        </authorList>
    </citation>
    <scope>NUCLEOTIDE SEQUENCE [LARGE SCALE GENOMIC DNA]</scope>
    <source>
        <strain evidence="2 3">Shm1</strain>
    </source>
</reference>
<dbReference type="EMBL" id="CP044205">
    <property type="protein sequence ID" value="QFY44807.1"/>
    <property type="molecule type" value="Genomic_DNA"/>
</dbReference>
<dbReference type="InParanoid" id="A0A5Q0BRW3"/>
<keyword evidence="1" id="KW-0175">Coiled coil</keyword>
<gene>
    <name evidence="2" type="ORF">F6R98_21035</name>
</gene>
<dbReference type="RefSeq" id="WP_153250772.1">
    <property type="nucleotide sequence ID" value="NZ_CP044205.1"/>
</dbReference>
<proteinExistence type="predicted"/>
<dbReference type="Proteomes" id="UP000325755">
    <property type="component" value="Chromosome"/>
</dbReference>
<dbReference type="AlphaFoldDB" id="A0A5Q0BRW3"/>